<name>A0A9J6A9N2_SOLCO</name>
<comment type="caution">
    <text evidence="2">The sequence shown here is derived from an EMBL/GenBank/DDBJ whole genome shotgun (WGS) entry which is preliminary data.</text>
</comment>
<sequence>MNPGLALFNHWGLTLVLSTCHLLRAKQDDKNYKKKTIFMQNSMPKECYPNQKSQTVKTQRHHKEHHFVQDKLSECRITTLTCFIFTWYQSPCEVVIVHLTGDARKKKKHHHHVIFSSKCRCITSPEGCTSTHATKEVEILWQQDSRNPAPELFFEKAHERSFDYLYFPTRIYHMWVSPLQSSIYLNTSTYRCILPPELYFKKLLQELLSPKRFVPLHASLFIRRANVWFFEEGINFKTFFGLQFDFVRRILGDEGNTVSVGTPATSLVVIDTISNLGKEKWFTKTMTYLAIVKMQRGSITKSKNCNKALSVASSNEAHRQGNVCLRTLMMTLKYTLSEAKRSTRFEPRFMA</sequence>
<evidence type="ECO:0000256" key="1">
    <source>
        <dbReference type="SAM" id="SignalP"/>
    </source>
</evidence>
<dbReference type="AlphaFoldDB" id="A0A9J6A9N2"/>
<gene>
    <name evidence="2" type="ORF">H5410_005897</name>
</gene>
<dbReference type="Proteomes" id="UP000824120">
    <property type="component" value="Chromosome 2"/>
</dbReference>
<evidence type="ECO:0000313" key="2">
    <source>
        <dbReference type="EMBL" id="KAG5620679.1"/>
    </source>
</evidence>
<keyword evidence="3" id="KW-1185">Reference proteome</keyword>
<feature type="signal peptide" evidence="1">
    <location>
        <begin position="1"/>
        <end position="25"/>
    </location>
</feature>
<proteinExistence type="predicted"/>
<feature type="chain" id="PRO_5039905782" evidence="1">
    <location>
        <begin position="26"/>
        <end position="351"/>
    </location>
</feature>
<organism evidence="2 3">
    <name type="scientific">Solanum commersonii</name>
    <name type="common">Commerson's wild potato</name>
    <name type="synonym">Commerson's nightshade</name>
    <dbReference type="NCBI Taxonomy" id="4109"/>
    <lineage>
        <taxon>Eukaryota</taxon>
        <taxon>Viridiplantae</taxon>
        <taxon>Streptophyta</taxon>
        <taxon>Embryophyta</taxon>
        <taxon>Tracheophyta</taxon>
        <taxon>Spermatophyta</taxon>
        <taxon>Magnoliopsida</taxon>
        <taxon>eudicotyledons</taxon>
        <taxon>Gunneridae</taxon>
        <taxon>Pentapetalae</taxon>
        <taxon>asterids</taxon>
        <taxon>lamiids</taxon>
        <taxon>Solanales</taxon>
        <taxon>Solanaceae</taxon>
        <taxon>Solanoideae</taxon>
        <taxon>Solaneae</taxon>
        <taxon>Solanum</taxon>
    </lineage>
</organism>
<accession>A0A9J6A9N2</accession>
<dbReference type="EMBL" id="JACXVP010000002">
    <property type="protein sequence ID" value="KAG5620679.1"/>
    <property type="molecule type" value="Genomic_DNA"/>
</dbReference>
<reference evidence="2 3" key="1">
    <citation type="submission" date="2020-09" db="EMBL/GenBank/DDBJ databases">
        <title>De no assembly of potato wild relative species, Solanum commersonii.</title>
        <authorList>
            <person name="Cho K."/>
        </authorList>
    </citation>
    <scope>NUCLEOTIDE SEQUENCE [LARGE SCALE GENOMIC DNA]</scope>
    <source>
        <strain evidence="2">LZ3.2</strain>
        <tissue evidence="2">Leaf</tissue>
    </source>
</reference>
<evidence type="ECO:0000313" key="3">
    <source>
        <dbReference type="Proteomes" id="UP000824120"/>
    </source>
</evidence>
<protein>
    <submittedName>
        <fullName evidence="2">Uncharacterized protein</fullName>
    </submittedName>
</protein>
<keyword evidence="1" id="KW-0732">Signal</keyword>